<keyword evidence="1" id="KW-0472">Membrane</keyword>
<feature type="transmembrane region" description="Helical" evidence="1">
    <location>
        <begin position="56"/>
        <end position="74"/>
    </location>
</feature>
<keyword evidence="1" id="KW-1133">Transmembrane helix</keyword>
<evidence type="ECO:0000313" key="2">
    <source>
        <dbReference type="EMBL" id="RVW61659.1"/>
    </source>
</evidence>
<evidence type="ECO:0000313" key="3">
    <source>
        <dbReference type="Proteomes" id="UP000288805"/>
    </source>
</evidence>
<accession>A0A438FNX4</accession>
<dbReference type="EMBL" id="QGNW01000818">
    <property type="protein sequence ID" value="RVW61659.1"/>
    <property type="molecule type" value="Genomic_DNA"/>
</dbReference>
<name>A0A438FNX4_VITVI</name>
<dbReference type="PANTHER" id="PTHR34115">
    <property type="entry name" value="PROTEIN, PUTATIVE-RELATED"/>
    <property type="match status" value="1"/>
</dbReference>
<dbReference type="InterPro" id="IPR053258">
    <property type="entry name" value="Ca-permeable_cation_channel"/>
</dbReference>
<gene>
    <name evidence="2" type="ORF">CK203_066151</name>
</gene>
<organism evidence="2 3">
    <name type="scientific">Vitis vinifera</name>
    <name type="common">Grape</name>
    <dbReference type="NCBI Taxonomy" id="29760"/>
    <lineage>
        <taxon>Eukaryota</taxon>
        <taxon>Viridiplantae</taxon>
        <taxon>Streptophyta</taxon>
        <taxon>Embryophyta</taxon>
        <taxon>Tracheophyta</taxon>
        <taxon>Spermatophyta</taxon>
        <taxon>Magnoliopsida</taxon>
        <taxon>eudicotyledons</taxon>
        <taxon>Gunneridae</taxon>
        <taxon>Pentapetalae</taxon>
        <taxon>rosids</taxon>
        <taxon>Vitales</taxon>
        <taxon>Vitaceae</taxon>
        <taxon>Viteae</taxon>
        <taxon>Vitis</taxon>
    </lineage>
</organism>
<dbReference type="AlphaFoldDB" id="A0A438FNX4"/>
<reference evidence="2 3" key="1">
    <citation type="journal article" date="2018" name="PLoS Genet.">
        <title>Population sequencing reveals clonal diversity and ancestral inbreeding in the grapevine cultivar Chardonnay.</title>
        <authorList>
            <person name="Roach M.J."/>
            <person name="Johnson D.L."/>
            <person name="Bohlmann J."/>
            <person name="van Vuuren H.J."/>
            <person name="Jones S.J."/>
            <person name="Pretorius I.S."/>
            <person name="Schmidt S.A."/>
            <person name="Borneman A.R."/>
        </authorList>
    </citation>
    <scope>NUCLEOTIDE SEQUENCE [LARGE SCALE GENOMIC DNA]</scope>
    <source>
        <strain evidence="3">cv. Chardonnay</strain>
        <tissue evidence="2">Leaf</tissue>
    </source>
</reference>
<sequence length="225" mass="25631">MVIIHNPTVTVQHLTLNILGISLQQQRNLIPIHSAVFINNVEIHHGQHQNRMSSHLTSILALLSFIVPVLLDLVDLKFKKEAHSVFKAHPTTTKLVIASLLAFVLAFELVLIFHTCRLSPTCAALLCTTMVFFASLSLASLASLLFPDALRPYLCVLYALLSLGNLHSLLRKWCHWVHRTIMDNLPKTALTCMRRQWHMRRRSSTCTPNPSWYNFIASPWLFPHK</sequence>
<keyword evidence="1" id="KW-0812">Transmembrane</keyword>
<comment type="caution">
    <text evidence="2">The sequence shown here is derived from an EMBL/GenBank/DDBJ whole genome shotgun (WGS) entry which is preliminary data.</text>
</comment>
<feature type="transmembrane region" description="Helical" evidence="1">
    <location>
        <begin position="94"/>
        <end position="116"/>
    </location>
</feature>
<protein>
    <submittedName>
        <fullName evidence="2">Uncharacterized protein</fullName>
    </submittedName>
</protein>
<dbReference type="Gramene" id="Vitis15g00259.t01">
    <property type="protein sequence ID" value="Vitis15g00259.t01.CDS"/>
    <property type="gene ID" value="Vitis15g00259"/>
</dbReference>
<feature type="transmembrane region" description="Helical" evidence="1">
    <location>
        <begin position="150"/>
        <end position="170"/>
    </location>
</feature>
<proteinExistence type="predicted"/>
<dbReference type="PANTHER" id="PTHR34115:SF5">
    <property type="entry name" value="PROTEIN, PUTATIVE-RELATED"/>
    <property type="match status" value="1"/>
</dbReference>
<feature type="transmembrane region" description="Helical" evidence="1">
    <location>
        <begin position="123"/>
        <end position="144"/>
    </location>
</feature>
<evidence type="ECO:0000256" key="1">
    <source>
        <dbReference type="SAM" id="Phobius"/>
    </source>
</evidence>
<dbReference type="Proteomes" id="UP000288805">
    <property type="component" value="Unassembled WGS sequence"/>
</dbReference>